<proteinExistence type="predicted"/>
<dbReference type="Proteomes" id="UP000196710">
    <property type="component" value="Chromosome"/>
</dbReference>
<sequence>MTVWARAHGAVSSLAKSSIPFLPRVRLTIPSTGPTMRNCCAYSTAGALSGWSRWWSPARLAKMPYRGPMSWAGQYRGLFMLKLIPASQNDVPMIRSLYERAFPANERRPLGPLLNDTTGHSKVLAAYCEGGFCGFVCILEWSDIVHIIYFAVEEDLRGHGLGSEILQAVHRDNLHKRVIVDIEEPDSSVPNNKERIKRKAFYMHNGYAETEIRYNWLGTDYVILSHGGNMTDEEFGQFWDALSVAMPGSEDY</sequence>
<dbReference type="Gene3D" id="3.40.630.30">
    <property type="match status" value="1"/>
</dbReference>
<dbReference type="InterPro" id="IPR000182">
    <property type="entry name" value="GNAT_dom"/>
</dbReference>
<feature type="domain" description="N-acetyltransferase" evidence="1">
    <location>
        <begin position="81"/>
        <end position="229"/>
    </location>
</feature>
<evidence type="ECO:0000313" key="3">
    <source>
        <dbReference type="Proteomes" id="UP000196710"/>
    </source>
</evidence>
<protein>
    <recommendedName>
        <fullName evidence="1">N-acetyltransferase domain-containing protein</fullName>
    </recommendedName>
</protein>
<name>A0ABM6L818_9FIRM</name>
<evidence type="ECO:0000313" key="2">
    <source>
        <dbReference type="EMBL" id="ASB41485.1"/>
    </source>
</evidence>
<dbReference type="EMBL" id="CP021422">
    <property type="protein sequence ID" value="ASB41485.1"/>
    <property type="molecule type" value="Genomic_DNA"/>
</dbReference>
<dbReference type="CDD" id="cd04301">
    <property type="entry name" value="NAT_SF"/>
    <property type="match status" value="1"/>
</dbReference>
<gene>
    <name evidence="2" type="ORF">ADH66_12980</name>
</gene>
<keyword evidence="3" id="KW-1185">Reference proteome</keyword>
<dbReference type="SUPFAM" id="SSF55729">
    <property type="entry name" value="Acyl-CoA N-acyltransferases (Nat)"/>
    <property type="match status" value="1"/>
</dbReference>
<organism evidence="2 3">
    <name type="scientific">Acutalibacter muris</name>
    <dbReference type="NCBI Taxonomy" id="1796620"/>
    <lineage>
        <taxon>Bacteria</taxon>
        <taxon>Bacillati</taxon>
        <taxon>Bacillota</taxon>
        <taxon>Clostridia</taxon>
        <taxon>Eubacteriales</taxon>
        <taxon>Acutalibacteraceae</taxon>
        <taxon>Acutalibacter</taxon>
    </lineage>
</organism>
<dbReference type="Pfam" id="PF13508">
    <property type="entry name" value="Acetyltransf_7"/>
    <property type="match status" value="1"/>
</dbReference>
<evidence type="ECO:0000259" key="1">
    <source>
        <dbReference type="PROSITE" id="PS51186"/>
    </source>
</evidence>
<dbReference type="PROSITE" id="PS51186">
    <property type="entry name" value="GNAT"/>
    <property type="match status" value="1"/>
</dbReference>
<dbReference type="InterPro" id="IPR016181">
    <property type="entry name" value="Acyl_CoA_acyltransferase"/>
</dbReference>
<accession>A0ABM6L818</accession>
<reference evidence="3" key="1">
    <citation type="submission" date="2017-05" db="EMBL/GenBank/DDBJ databases">
        <title>Improved OligoMM genomes.</title>
        <authorList>
            <person name="Garzetti D."/>
        </authorList>
    </citation>
    <scope>NUCLEOTIDE SEQUENCE [LARGE SCALE GENOMIC DNA]</scope>
    <source>
        <strain evidence="3">KB18</strain>
    </source>
</reference>